<dbReference type="OrthoDB" id="10688597at2759"/>
<feature type="region of interest" description="Disordered" evidence="1">
    <location>
        <begin position="127"/>
        <end position="238"/>
    </location>
</feature>
<evidence type="ECO:0000256" key="1">
    <source>
        <dbReference type="SAM" id="MobiDB-lite"/>
    </source>
</evidence>
<feature type="compositionally biased region" description="Polar residues" evidence="1">
    <location>
        <begin position="273"/>
        <end position="285"/>
    </location>
</feature>
<feature type="compositionally biased region" description="Acidic residues" evidence="1">
    <location>
        <begin position="141"/>
        <end position="151"/>
    </location>
</feature>
<feature type="compositionally biased region" description="Polar residues" evidence="1">
    <location>
        <begin position="380"/>
        <end position="397"/>
    </location>
</feature>
<dbReference type="RefSeq" id="XP_068367641.1">
    <property type="nucleotide sequence ID" value="XM_068514589.1"/>
</dbReference>
<keyword evidence="3" id="KW-1185">Reference proteome</keyword>
<dbReference type="Proteomes" id="UP000179807">
    <property type="component" value="Unassembled WGS sequence"/>
</dbReference>
<dbReference type="GeneID" id="94849293"/>
<feature type="compositionally biased region" description="Basic and acidic residues" evidence="1">
    <location>
        <begin position="152"/>
        <end position="175"/>
    </location>
</feature>
<dbReference type="AlphaFoldDB" id="A0A1J4KT96"/>
<evidence type="ECO:0000313" key="3">
    <source>
        <dbReference type="Proteomes" id="UP000179807"/>
    </source>
</evidence>
<name>A0A1J4KT96_9EUKA</name>
<reference evidence="2" key="1">
    <citation type="submission" date="2016-10" db="EMBL/GenBank/DDBJ databases">
        <authorList>
            <person name="Benchimol M."/>
            <person name="Almeida L.G."/>
            <person name="Vasconcelos A.T."/>
            <person name="Perreira-Neves A."/>
            <person name="Rosa I.A."/>
            <person name="Tasca T."/>
            <person name="Bogo M.R."/>
            <person name="de Souza W."/>
        </authorList>
    </citation>
    <scope>NUCLEOTIDE SEQUENCE [LARGE SCALE GENOMIC DNA]</scope>
    <source>
        <strain evidence="2">K</strain>
    </source>
</reference>
<dbReference type="EMBL" id="MLAK01000361">
    <property type="protein sequence ID" value="OHT14505.1"/>
    <property type="molecule type" value="Genomic_DNA"/>
</dbReference>
<feature type="region of interest" description="Disordered" evidence="1">
    <location>
        <begin position="380"/>
        <end position="407"/>
    </location>
</feature>
<accession>A0A1J4KT96</accession>
<evidence type="ECO:0000313" key="2">
    <source>
        <dbReference type="EMBL" id="OHT14505.1"/>
    </source>
</evidence>
<comment type="caution">
    <text evidence="2">The sequence shown here is derived from an EMBL/GenBank/DDBJ whole genome shotgun (WGS) entry which is preliminary data.</text>
</comment>
<gene>
    <name evidence="2" type="ORF">TRFO_43020</name>
</gene>
<proteinExistence type="predicted"/>
<feature type="compositionally biased region" description="Polar residues" evidence="1">
    <location>
        <begin position="331"/>
        <end position="345"/>
    </location>
</feature>
<organism evidence="2 3">
    <name type="scientific">Tritrichomonas foetus</name>
    <dbReference type="NCBI Taxonomy" id="1144522"/>
    <lineage>
        <taxon>Eukaryota</taxon>
        <taxon>Metamonada</taxon>
        <taxon>Parabasalia</taxon>
        <taxon>Tritrichomonadida</taxon>
        <taxon>Tritrichomonadidae</taxon>
        <taxon>Tritrichomonas</taxon>
    </lineage>
</organism>
<feature type="compositionally biased region" description="Polar residues" evidence="1">
    <location>
        <begin position="205"/>
        <end position="232"/>
    </location>
</feature>
<protein>
    <submittedName>
        <fullName evidence="2">Uncharacterized protein</fullName>
    </submittedName>
</protein>
<feature type="region of interest" description="Disordered" evidence="1">
    <location>
        <begin position="255"/>
        <end position="345"/>
    </location>
</feature>
<sequence length="407" mass="45183">MSVRETPVSNRICDLKDKERAYKKHLEALANAKTTLDTHGPDAPNRLKVKAVNDQRYRRQLKSDYSKREKMLREVDGSQNGSEYYFPDDYDPEMDDDDVNIDSLMKRYNDNADILVPMDSPAQQKIKTESIKIGYSNNPEIEYEDDEELNDTTEKNRTPSKRSETASRKSNRSESKIPIAKKSPAAVSKGHTNSPQCSEKVERLNVNSSKKVGFSPNSKIPARSKNSSTPKSNYPDFQINISSIGDGAILGDNFDDDGIDLAPKRDSARPVTPSKSNGRPGTASKTGHRPSRPTTANEPESSRRSRPGTASSTRTFDDDFEDDFETSSTFNKTGNSNFNQTGNSNFSTSGNLENFDDDNFSSTIGDLKNKTLCLAEIDTSATEPMQNTGNLENQNSDGIPDLDLPDF</sequence>
<dbReference type="VEuPathDB" id="TrichDB:TRFO_43020"/>